<feature type="DNA-binding region" description="H-T-H motif" evidence="4">
    <location>
        <begin position="45"/>
        <end position="64"/>
    </location>
</feature>
<keyword evidence="3" id="KW-0804">Transcription</keyword>
<dbReference type="PANTHER" id="PTHR30055">
    <property type="entry name" value="HTH-TYPE TRANSCRIPTIONAL REGULATOR RUTR"/>
    <property type="match status" value="1"/>
</dbReference>
<evidence type="ECO:0000256" key="3">
    <source>
        <dbReference type="ARBA" id="ARBA00023163"/>
    </source>
</evidence>
<evidence type="ECO:0000313" key="7">
    <source>
        <dbReference type="EMBL" id="MFC6146822.1"/>
    </source>
</evidence>
<protein>
    <submittedName>
        <fullName evidence="7">TetR/AcrR family transcriptional regulator</fullName>
    </submittedName>
</protein>
<evidence type="ECO:0000259" key="6">
    <source>
        <dbReference type="PROSITE" id="PS50977"/>
    </source>
</evidence>
<dbReference type="PANTHER" id="PTHR30055:SF234">
    <property type="entry name" value="HTH-TYPE TRANSCRIPTIONAL REGULATOR BETI"/>
    <property type="match status" value="1"/>
</dbReference>
<dbReference type="SUPFAM" id="SSF46689">
    <property type="entry name" value="Homeodomain-like"/>
    <property type="match status" value="1"/>
</dbReference>
<keyword evidence="8" id="KW-1185">Reference proteome</keyword>
<dbReference type="PROSITE" id="PS50977">
    <property type="entry name" value="HTH_TETR_2"/>
    <property type="match status" value="1"/>
</dbReference>
<dbReference type="InterPro" id="IPR036271">
    <property type="entry name" value="Tet_transcr_reg_TetR-rel_C_sf"/>
</dbReference>
<accession>A0ABW1QDE4</accession>
<dbReference type="Pfam" id="PF00440">
    <property type="entry name" value="TetR_N"/>
    <property type="match status" value="1"/>
</dbReference>
<dbReference type="InterPro" id="IPR050109">
    <property type="entry name" value="HTH-type_TetR-like_transc_reg"/>
</dbReference>
<evidence type="ECO:0000256" key="2">
    <source>
        <dbReference type="ARBA" id="ARBA00023125"/>
    </source>
</evidence>
<dbReference type="Pfam" id="PF16859">
    <property type="entry name" value="TetR_C_11"/>
    <property type="match status" value="1"/>
</dbReference>
<dbReference type="RefSeq" id="WP_377001473.1">
    <property type="nucleotide sequence ID" value="NZ_JBHSQE010000007.1"/>
</dbReference>
<name>A0ABW1QDE4_9CORY</name>
<dbReference type="Proteomes" id="UP001596244">
    <property type="component" value="Unassembled WGS sequence"/>
</dbReference>
<dbReference type="Gene3D" id="1.10.357.10">
    <property type="entry name" value="Tetracycline Repressor, domain 2"/>
    <property type="match status" value="1"/>
</dbReference>
<dbReference type="InterPro" id="IPR001647">
    <property type="entry name" value="HTH_TetR"/>
</dbReference>
<comment type="caution">
    <text evidence="7">The sequence shown here is derived from an EMBL/GenBank/DDBJ whole genome shotgun (WGS) entry which is preliminary data.</text>
</comment>
<feature type="region of interest" description="Disordered" evidence="5">
    <location>
        <begin position="1"/>
        <end position="23"/>
    </location>
</feature>
<organism evidence="7 8">
    <name type="scientific">Corynebacterium nasicanis</name>
    <dbReference type="NCBI Taxonomy" id="1448267"/>
    <lineage>
        <taxon>Bacteria</taxon>
        <taxon>Bacillati</taxon>
        <taxon>Actinomycetota</taxon>
        <taxon>Actinomycetes</taxon>
        <taxon>Mycobacteriales</taxon>
        <taxon>Corynebacteriaceae</taxon>
        <taxon>Corynebacterium</taxon>
    </lineage>
</organism>
<proteinExistence type="predicted"/>
<dbReference type="SUPFAM" id="SSF48498">
    <property type="entry name" value="Tetracyclin repressor-like, C-terminal domain"/>
    <property type="match status" value="1"/>
</dbReference>
<evidence type="ECO:0000313" key="8">
    <source>
        <dbReference type="Proteomes" id="UP001596244"/>
    </source>
</evidence>
<keyword evidence="1" id="KW-0805">Transcription regulation</keyword>
<feature type="domain" description="HTH tetR-type" evidence="6">
    <location>
        <begin position="24"/>
        <end position="82"/>
    </location>
</feature>
<sequence length="211" mass="24232">MNFHAVEFTESTPPRSGPGRPREEGYNELILDAVTRLLNEGKPVTIREVIKATGVSRTAIYRRWKSVNELIAAALDRGRANLIYTFHGPIRDALKEIFFYRVRETVGQTYTNRDFRRHLELMMSNPQLQKVYWESFASRRIARLQAALQQAVRNGEIEADDATIEAAVDAIYGVQLFQYAVRGIPYDSPEAQRRSERGFDIIWRGLRKDGA</sequence>
<evidence type="ECO:0000256" key="5">
    <source>
        <dbReference type="SAM" id="MobiDB-lite"/>
    </source>
</evidence>
<keyword evidence="2 4" id="KW-0238">DNA-binding</keyword>
<dbReference type="EMBL" id="JBHSQE010000007">
    <property type="protein sequence ID" value="MFC6146822.1"/>
    <property type="molecule type" value="Genomic_DNA"/>
</dbReference>
<feature type="compositionally biased region" description="Low complexity" evidence="5">
    <location>
        <begin position="10"/>
        <end position="19"/>
    </location>
</feature>
<evidence type="ECO:0000256" key="4">
    <source>
        <dbReference type="PROSITE-ProRule" id="PRU00335"/>
    </source>
</evidence>
<gene>
    <name evidence="7" type="ORF">ACFPUZ_08385</name>
</gene>
<evidence type="ECO:0000256" key="1">
    <source>
        <dbReference type="ARBA" id="ARBA00023015"/>
    </source>
</evidence>
<dbReference type="InterPro" id="IPR011075">
    <property type="entry name" value="TetR_C"/>
</dbReference>
<dbReference type="InterPro" id="IPR009057">
    <property type="entry name" value="Homeodomain-like_sf"/>
</dbReference>
<reference evidence="8" key="1">
    <citation type="journal article" date="2019" name="Int. J. Syst. Evol. Microbiol.">
        <title>The Global Catalogue of Microorganisms (GCM) 10K type strain sequencing project: providing services to taxonomists for standard genome sequencing and annotation.</title>
        <authorList>
            <consortium name="The Broad Institute Genomics Platform"/>
            <consortium name="The Broad Institute Genome Sequencing Center for Infectious Disease"/>
            <person name="Wu L."/>
            <person name="Ma J."/>
        </authorList>
    </citation>
    <scope>NUCLEOTIDE SEQUENCE [LARGE SCALE GENOMIC DNA]</scope>
    <source>
        <strain evidence="8">CCUG 51943</strain>
    </source>
</reference>